<dbReference type="EMBL" id="KQ991601">
    <property type="protein sequence ID" value="KZV51540.1"/>
    <property type="molecule type" value="Genomic_DNA"/>
</dbReference>
<dbReference type="Proteomes" id="UP000250235">
    <property type="component" value="Unassembled WGS sequence"/>
</dbReference>
<proteinExistence type="predicted"/>
<name>A0A2Z7CWS5_9LAMI</name>
<gene>
    <name evidence="1" type="ORF">F511_05856</name>
</gene>
<accession>A0A2Z7CWS5</accession>
<dbReference type="AlphaFoldDB" id="A0A2Z7CWS5"/>
<organism evidence="1 2">
    <name type="scientific">Dorcoceras hygrometricum</name>
    <dbReference type="NCBI Taxonomy" id="472368"/>
    <lineage>
        <taxon>Eukaryota</taxon>
        <taxon>Viridiplantae</taxon>
        <taxon>Streptophyta</taxon>
        <taxon>Embryophyta</taxon>
        <taxon>Tracheophyta</taxon>
        <taxon>Spermatophyta</taxon>
        <taxon>Magnoliopsida</taxon>
        <taxon>eudicotyledons</taxon>
        <taxon>Gunneridae</taxon>
        <taxon>Pentapetalae</taxon>
        <taxon>asterids</taxon>
        <taxon>lamiids</taxon>
        <taxon>Lamiales</taxon>
        <taxon>Gesneriaceae</taxon>
        <taxon>Didymocarpoideae</taxon>
        <taxon>Trichosporeae</taxon>
        <taxon>Loxocarpinae</taxon>
        <taxon>Dorcoceras</taxon>
    </lineage>
</organism>
<evidence type="ECO:0000313" key="2">
    <source>
        <dbReference type="Proteomes" id="UP000250235"/>
    </source>
</evidence>
<reference evidence="1 2" key="1">
    <citation type="journal article" date="2015" name="Proc. Natl. Acad. Sci. U.S.A.">
        <title>The resurrection genome of Boea hygrometrica: A blueprint for survival of dehydration.</title>
        <authorList>
            <person name="Xiao L."/>
            <person name="Yang G."/>
            <person name="Zhang L."/>
            <person name="Yang X."/>
            <person name="Zhao S."/>
            <person name="Ji Z."/>
            <person name="Zhou Q."/>
            <person name="Hu M."/>
            <person name="Wang Y."/>
            <person name="Chen M."/>
            <person name="Xu Y."/>
            <person name="Jin H."/>
            <person name="Xiao X."/>
            <person name="Hu G."/>
            <person name="Bao F."/>
            <person name="Hu Y."/>
            <person name="Wan P."/>
            <person name="Li L."/>
            <person name="Deng X."/>
            <person name="Kuang T."/>
            <person name="Xiang C."/>
            <person name="Zhu J.K."/>
            <person name="Oliver M.J."/>
            <person name="He Y."/>
        </authorList>
    </citation>
    <scope>NUCLEOTIDE SEQUENCE [LARGE SCALE GENOMIC DNA]</scope>
    <source>
        <strain evidence="2">cv. XS01</strain>
    </source>
</reference>
<protein>
    <submittedName>
        <fullName evidence="1">Uncharacterized protein</fullName>
    </submittedName>
</protein>
<evidence type="ECO:0000313" key="1">
    <source>
        <dbReference type="EMBL" id="KZV51540.1"/>
    </source>
</evidence>
<sequence length="69" mass="7604">MRDHHATRRARSALDDRAAVREAARMSRLARNEVRAAAGHGRPPCAASAHAKHSYYNASGFTDLRFSIS</sequence>
<keyword evidence="2" id="KW-1185">Reference proteome</keyword>